<feature type="region of interest" description="Disordered" evidence="1">
    <location>
        <begin position="608"/>
        <end position="630"/>
    </location>
</feature>
<protein>
    <recommendedName>
        <fullName evidence="2">Gfd2/YDR514C-like C-terminal domain-containing protein</fullName>
    </recommendedName>
</protein>
<reference evidence="3" key="1">
    <citation type="submission" date="2022-12" db="EMBL/GenBank/DDBJ databases">
        <authorList>
            <person name="Petersen C."/>
        </authorList>
    </citation>
    <scope>NUCLEOTIDE SEQUENCE</scope>
    <source>
        <strain evidence="3">IBT 21472</strain>
    </source>
</reference>
<keyword evidence="4" id="KW-1185">Reference proteome</keyword>
<feature type="compositionally biased region" description="Basic residues" evidence="1">
    <location>
        <begin position="1"/>
        <end position="18"/>
    </location>
</feature>
<name>A0A9W9L2R3_9EURO</name>
<feature type="domain" description="Gfd2/YDR514C-like C-terminal" evidence="2">
    <location>
        <begin position="324"/>
        <end position="520"/>
    </location>
</feature>
<feature type="region of interest" description="Disordered" evidence="1">
    <location>
        <begin position="532"/>
        <end position="555"/>
    </location>
</feature>
<dbReference type="SUPFAM" id="SSF53098">
    <property type="entry name" value="Ribonuclease H-like"/>
    <property type="match status" value="1"/>
</dbReference>
<dbReference type="Pfam" id="PF21762">
    <property type="entry name" value="DEDDh_C"/>
    <property type="match status" value="1"/>
</dbReference>
<dbReference type="AlphaFoldDB" id="A0A9W9L2R3"/>
<dbReference type="OrthoDB" id="5953249at2759"/>
<dbReference type="PANTHER" id="PTHR28083">
    <property type="entry name" value="GOOD FOR FULL DBP5 ACTIVITY PROTEIN 2"/>
    <property type="match status" value="1"/>
</dbReference>
<dbReference type="InterPro" id="IPR048519">
    <property type="entry name" value="Gfd2/YDR514C-like_C"/>
</dbReference>
<dbReference type="GO" id="GO:0005634">
    <property type="term" value="C:nucleus"/>
    <property type="evidence" value="ECO:0007669"/>
    <property type="project" value="TreeGrafter"/>
</dbReference>
<dbReference type="InterPro" id="IPR040151">
    <property type="entry name" value="Gfd2/YDR514C-like"/>
</dbReference>
<evidence type="ECO:0000259" key="2">
    <source>
        <dbReference type="Pfam" id="PF21762"/>
    </source>
</evidence>
<dbReference type="PANTHER" id="PTHR28083:SF1">
    <property type="entry name" value="GOOD FOR FULL DBP5 ACTIVITY PROTEIN 2"/>
    <property type="match status" value="1"/>
</dbReference>
<evidence type="ECO:0000256" key="1">
    <source>
        <dbReference type="SAM" id="MobiDB-lite"/>
    </source>
</evidence>
<gene>
    <name evidence="3" type="ORF">N7476_008616</name>
</gene>
<proteinExistence type="predicted"/>
<accession>A0A9W9L2R3</accession>
<dbReference type="InterPro" id="IPR012337">
    <property type="entry name" value="RNaseH-like_sf"/>
</dbReference>
<reference evidence="3" key="2">
    <citation type="journal article" date="2023" name="IMA Fungus">
        <title>Comparative genomic study of the Penicillium genus elucidates a diverse pangenome and 15 lateral gene transfer events.</title>
        <authorList>
            <person name="Petersen C."/>
            <person name="Sorensen T."/>
            <person name="Nielsen M.R."/>
            <person name="Sondergaard T.E."/>
            <person name="Sorensen J.L."/>
            <person name="Fitzpatrick D.A."/>
            <person name="Frisvad J.C."/>
            <person name="Nielsen K.L."/>
        </authorList>
    </citation>
    <scope>NUCLEOTIDE SEQUENCE</scope>
    <source>
        <strain evidence="3">IBT 21472</strain>
    </source>
</reference>
<dbReference type="Proteomes" id="UP001147746">
    <property type="component" value="Unassembled WGS sequence"/>
</dbReference>
<evidence type="ECO:0000313" key="3">
    <source>
        <dbReference type="EMBL" id="KAJ5307960.1"/>
    </source>
</evidence>
<evidence type="ECO:0000313" key="4">
    <source>
        <dbReference type="Proteomes" id="UP001147746"/>
    </source>
</evidence>
<dbReference type="EMBL" id="JAPZBO010000008">
    <property type="protein sequence ID" value="KAJ5307960.1"/>
    <property type="molecule type" value="Genomic_DNA"/>
</dbReference>
<comment type="caution">
    <text evidence="3">The sequence shown here is derived from an EMBL/GenBank/DDBJ whole genome shotgun (WGS) entry which is preliminary data.</text>
</comment>
<feature type="compositionally biased region" description="Polar residues" evidence="1">
    <location>
        <begin position="39"/>
        <end position="50"/>
    </location>
</feature>
<sequence length="657" mass="72798">MGRKRSNPKKGKKPRPKKTMVIGARRVSDPKPSYAFEDVSSSVHSRQPTKSSRDDSTRHADVRLQNDAGIGKWLDTHDSHHVRIDVGSSQDLVEAGPIPGLTAENIAGYWCPIMALARFPNTYIGGRDKELTLRLLAYFFHEEKFWCRPWKQYYLKIPFTHPGGGRLTLARAEDVLAFLKEANAKEHCDLTLDGKVGMLLHFDGSDGSPIPTELGTTKSRSDKEKLLGVTLPLGSWDAWMEDQPLSVTGPFFEKLLAGMQAARNNRGPKQKQRMDHQIAHQIKYSTALERVVCIFGLHPTTFVMDLPPVSLLEAPRFDMEGEYIFVSVDVEWKDHITELGISFLDTLDLVNLPPGEDGVNWSKMIKSHHLRTGENCKHDLWKRGSSCPKKFGFGQSENLSVNQLGARIDRLFSPPYGHHVGDIPEYKLRRRSLILVGHGMAGDMTQLAKTGSKVFNGMDLPLPAITKVWDTNWLWRVMRRTTNARSLRDTLVDLDVGLVSQAPFHNGGNDAHYTMLALLRIVLIAASSPTGWAKKAKPPELTSRSTPFSRPGPHLAPTSRHAVLYTGTNLISSAGLGLTLSVSSRPDLILPAEYDLISSPPFIPVFAGPHSISSDDEPDPPASVLEEKEDGAGGWEVVSIGVGSIENMEDSVELLRL</sequence>
<organism evidence="3 4">
    <name type="scientific">Penicillium atrosanguineum</name>
    <dbReference type="NCBI Taxonomy" id="1132637"/>
    <lineage>
        <taxon>Eukaryota</taxon>
        <taxon>Fungi</taxon>
        <taxon>Dikarya</taxon>
        <taxon>Ascomycota</taxon>
        <taxon>Pezizomycotina</taxon>
        <taxon>Eurotiomycetes</taxon>
        <taxon>Eurotiomycetidae</taxon>
        <taxon>Eurotiales</taxon>
        <taxon>Aspergillaceae</taxon>
        <taxon>Penicillium</taxon>
    </lineage>
</organism>
<feature type="compositionally biased region" description="Basic and acidic residues" evidence="1">
    <location>
        <begin position="51"/>
        <end position="60"/>
    </location>
</feature>
<feature type="region of interest" description="Disordered" evidence="1">
    <location>
        <begin position="1"/>
        <end position="60"/>
    </location>
</feature>